<accession>A0A261UPG3</accession>
<dbReference type="PANTHER" id="PTHR38099:SF1">
    <property type="entry name" value="LARGE RIBOSOMAL RNA SUBUNIT ACCUMULATION PROTEIN YCED"/>
    <property type="match status" value="1"/>
</dbReference>
<sequence length="158" mass="17340">MKGLPLQPRDETGEVRWAVRGETGRLGEPLLHLHVQAAPVLVCQRCMEPFAYPIDAHVSLHLVKSEAELDDGLDEVAQDADDDADDIESGPEKVVGSRHFDLLEQVEDELILNIPYVPRHDVCPDTPLKTSAGQPADGADAGKRPSPFAVLEKLKQKH</sequence>
<dbReference type="GO" id="GO:0005829">
    <property type="term" value="C:cytosol"/>
    <property type="evidence" value="ECO:0007669"/>
    <property type="project" value="TreeGrafter"/>
</dbReference>
<dbReference type="OrthoDB" id="5297600at2"/>
<protein>
    <recommendedName>
        <fullName evidence="3">Large ribosomal RNA subunit accumulation protein YceD</fullName>
    </recommendedName>
    <alternativeName>
        <fullName evidence="5">23S rRNA accumulation protein YceD</fullName>
    </alternativeName>
</protein>
<evidence type="ECO:0000313" key="8">
    <source>
        <dbReference type="Proteomes" id="UP000215767"/>
    </source>
</evidence>
<dbReference type="EMBL" id="NEVS01000004">
    <property type="protein sequence ID" value="OZI63252.1"/>
    <property type="molecule type" value="Genomic_DNA"/>
</dbReference>
<evidence type="ECO:0000256" key="5">
    <source>
        <dbReference type="ARBA" id="ARBA00031841"/>
    </source>
</evidence>
<dbReference type="InterPro" id="IPR039255">
    <property type="entry name" value="YceD_bac"/>
</dbReference>
<evidence type="ECO:0000256" key="3">
    <source>
        <dbReference type="ARBA" id="ARBA00015716"/>
    </source>
</evidence>
<gene>
    <name evidence="7" type="ORF">CAL28_09060</name>
</gene>
<dbReference type="PANTHER" id="PTHR38099">
    <property type="entry name" value="LARGE RIBOSOMAL RNA SUBUNIT ACCUMULATION PROTEIN YCED"/>
    <property type="match status" value="1"/>
</dbReference>
<feature type="region of interest" description="Disordered" evidence="6">
    <location>
        <begin position="125"/>
        <end position="147"/>
    </location>
</feature>
<dbReference type="GO" id="GO:0042254">
    <property type="term" value="P:ribosome biogenesis"/>
    <property type="evidence" value="ECO:0007669"/>
    <property type="project" value="UniProtKB-KW"/>
</dbReference>
<name>A0A261UPG3_9BORD</name>
<dbReference type="InterPro" id="IPR003772">
    <property type="entry name" value="YceD"/>
</dbReference>
<keyword evidence="4" id="KW-0690">Ribosome biogenesis</keyword>
<keyword evidence="8" id="KW-1185">Reference proteome</keyword>
<organism evidence="7 8">
    <name type="scientific">Bordetella genomosp. 11</name>
    <dbReference type="NCBI Taxonomy" id="1416808"/>
    <lineage>
        <taxon>Bacteria</taxon>
        <taxon>Pseudomonadati</taxon>
        <taxon>Pseudomonadota</taxon>
        <taxon>Betaproteobacteria</taxon>
        <taxon>Burkholderiales</taxon>
        <taxon>Alcaligenaceae</taxon>
        <taxon>Bordetella</taxon>
    </lineage>
</organism>
<evidence type="ECO:0000256" key="1">
    <source>
        <dbReference type="ARBA" id="ARBA00002868"/>
    </source>
</evidence>
<evidence type="ECO:0000313" key="7">
    <source>
        <dbReference type="EMBL" id="OZI63252.1"/>
    </source>
</evidence>
<dbReference type="Pfam" id="PF02620">
    <property type="entry name" value="YceD"/>
    <property type="match status" value="1"/>
</dbReference>
<dbReference type="AlphaFoldDB" id="A0A261UPG3"/>
<evidence type="ECO:0000256" key="6">
    <source>
        <dbReference type="SAM" id="MobiDB-lite"/>
    </source>
</evidence>
<evidence type="ECO:0000256" key="4">
    <source>
        <dbReference type="ARBA" id="ARBA00022517"/>
    </source>
</evidence>
<comment type="caution">
    <text evidence="7">The sequence shown here is derived from an EMBL/GenBank/DDBJ whole genome shotgun (WGS) entry which is preliminary data.</text>
</comment>
<evidence type="ECO:0000256" key="2">
    <source>
        <dbReference type="ARBA" id="ARBA00010740"/>
    </source>
</evidence>
<dbReference type="Proteomes" id="UP000215767">
    <property type="component" value="Unassembled WGS sequence"/>
</dbReference>
<reference evidence="8" key="1">
    <citation type="submission" date="2017-05" db="EMBL/GenBank/DDBJ databases">
        <title>Complete and WGS of Bordetella genogroups.</title>
        <authorList>
            <person name="Spilker T."/>
            <person name="Lipuma J."/>
        </authorList>
    </citation>
    <scope>NUCLEOTIDE SEQUENCE [LARGE SCALE GENOMIC DNA]</scope>
    <source>
        <strain evidence="8">AU8856</strain>
    </source>
</reference>
<comment type="function">
    <text evidence="1">Plays a role in synthesis, processing and/or stability of 23S rRNA.</text>
</comment>
<proteinExistence type="inferred from homology"/>
<comment type="similarity">
    <text evidence="2">Belongs to the DUF177 domain family.</text>
</comment>